<dbReference type="Proteomes" id="UP001188597">
    <property type="component" value="Unassembled WGS sequence"/>
</dbReference>
<protein>
    <submittedName>
        <fullName evidence="1">Uncharacterized protein</fullName>
    </submittedName>
</protein>
<reference evidence="1" key="1">
    <citation type="submission" date="2022-12" db="EMBL/GenBank/DDBJ databases">
        <title>Draft genome assemblies for two species of Escallonia (Escalloniales).</title>
        <authorList>
            <person name="Chanderbali A."/>
            <person name="Dervinis C."/>
            <person name="Anghel I."/>
            <person name="Soltis D."/>
            <person name="Soltis P."/>
            <person name="Zapata F."/>
        </authorList>
    </citation>
    <scope>NUCLEOTIDE SEQUENCE</scope>
    <source>
        <strain evidence="1">UCBG64.0493</strain>
        <tissue evidence="1">Leaf</tissue>
    </source>
</reference>
<proteinExistence type="predicted"/>
<dbReference type="AlphaFoldDB" id="A0AA88W5B5"/>
<sequence length="373" mass="41680">MKKMLLRDMAIRHPKVIAPKCPPRSKDRIVINGHLFQDTWRTFWRSNSSPLRNRGQLCTGLVDLGTLYALASMVWSSSSRSPGLKFGLVLNSNFTLVKALSDELTSMVDVEILGDYFAFHSFEQLDLEVLLAKGTWNMNDILLSLIQLEPCQGLSHFDFSTVTPLIQLHDVPVEYFSTEIAHRLGSYLGEVVVVDWYEERQCRKDFICVLLKVFVHDPFVAGDVKVGHLDENPLGDDHSMPLDFESSLVKEWSGSSNVLPMIGGSEGTIPQELTFDVRCLPTCPFFGPPTAVWKEFTDMAFRAMCSFPSSKNTSKDKNDPLDCHEFDPGELWAEFRTLGLSLAGPLPVISSHDPGLINSDIQPISALDSQAEP</sequence>
<dbReference type="EMBL" id="JAVXUP010000863">
    <property type="protein sequence ID" value="KAK3019654.1"/>
    <property type="molecule type" value="Genomic_DNA"/>
</dbReference>
<evidence type="ECO:0000313" key="2">
    <source>
        <dbReference type="Proteomes" id="UP001188597"/>
    </source>
</evidence>
<gene>
    <name evidence="1" type="ORF">RJ639_004037</name>
</gene>
<accession>A0AA88W5B5</accession>
<name>A0AA88W5B5_9ASTE</name>
<comment type="caution">
    <text evidence="1">The sequence shown here is derived from an EMBL/GenBank/DDBJ whole genome shotgun (WGS) entry which is preliminary data.</text>
</comment>
<organism evidence="1 2">
    <name type="scientific">Escallonia herrerae</name>
    <dbReference type="NCBI Taxonomy" id="1293975"/>
    <lineage>
        <taxon>Eukaryota</taxon>
        <taxon>Viridiplantae</taxon>
        <taxon>Streptophyta</taxon>
        <taxon>Embryophyta</taxon>
        <taxon>Tracheophyta</taxon>
        <taxon>Spermatophyta</taxon>
        <taxon>Magnoliopsida</taxon>
        <taxon>eudicotyledons</taxon>
        <taxon>Gunneridae</taxon>
        <taxon>Pentapetalae</taxon>
        <taxon>asterids</taxon>
        <taxon>campanulids</taxon>
        <taxon>Escalloniales</taxon>
        <taxon>Escalloniaceae</taxon>
        <taxon>Escallonia</taxon>
    </lineage>
</organism>
<evidence type="ECO:0000313" key="1">
    <source>
        <dbReference type="EMBL" id="KAK3019654.1"/>
    </source>
</evidence>
<keyword evidence="2" id="KW-1185">Reference proteome</keyword>